<organism evidence="2 3">
    <name type="scientific">Mycena belliarum</name>
    <dbReference type="NCBI Taxonomy" id="1033014"/>
    <lineage>
        <taxon>Eukaryota</taxon>
        <taxon>Fungi</taxon>
        <taxon>Dikarya</taxon>
        <taxon>Basidiomycota</taxon>
        <taxon>Agaricomycotina</taxon>
        <taxon>Agaricomycetes</taxon>
        <taxon>Agaricomycetidae</taxon>
        <taxon>Agaricales</taxon>
        <taxon>Marasmiineae</taxon>
        <taxon>Mycenaceae</taxon>
        <taxon>Mycena</taxon>
    </lineage>
</organism>
<reference evidence="2" key="1">
    <citation type="submission" date="2023-03" db="EMBL/GenBank/DDBJ databases">
        <title>Massive genome expansion in bonnet fungi (Mycena s.s.) driven by repeated elements and novel gene families across ecological guilds.</title>
        <authorList>
            <consortium name="Lawrence Berkeley National Laboratory"/>
            <person name="Harder C.B."/>
            <person name="Miyauchi S."/>
            <person name="Viragh M."/>
            <person name="Kuo A."/>
            <person name="Thoen E."/>
            <person name="Andreopoulos B."/>
            <person name="Lu D."/>
            <person name="Skrede I."/>
            <person name="Drula E."/>
            <person name="Henrissat B."/>
            <person name="Morin E."/>
            <person name="Kohler A."/>
            <person name="Barry K."/>
            <person name="LaButti K."/>
            <person name="Morin E."/>
            <person name="Salamov A."/>
            <person name="Lipzen A."/>
            <person name="Mereny Z."/>
            <person name="Hegedus B."/>
            <person name="Baldrian P."/>
            <person name="Stursova M."/>
            <person name="Weitz H."/>
            <person name="Taylor A."/>
            <person name="Grigoriev I.V."/>
            <person name="Nagy L.G."/>
            <person name="Martin F."/>
            <person name="Kauserud H."/>
        </authorList>
    </citation>
    <scope>NUCLEOTIDE SEQUENCE</scope>
    <source>
        <strain evidence="2">CBHHK173m</strain>
    </source>
</reference>
<gene>
    <name evidence="2" type="ORF">B0H15DRAFT_269397</name>
</gene>
<protein>
    <recommendedName>
        <fullName evidence="1">BTB domain-containing protein</fullName>
    </recommendedName>
</protein>
<dbReference type="EMBL" id="JARJCN010000023">
    <property type="protein sequence ID" value="KAJ7089729.1"/>
    <property type="molecule type" value="Genomic_DNA"/>
</dbReference>
<accession>A0AAD6U571</accession>
<evidence type="ECO:0000259" key="1">
    <source>
        <dbReference type="PROSITE" id="PS50097"/>
    </source>
</evidence>
<name>A0AAD6U571_9AGAR</name>
<dbReference type="Proteomes" id="UP001222325">
    <property type="component" value="Unassembled WGS sequence"/>
</dbReference>
<dbReference type="Gene3D" id="3.30.710.10">
    <property type="entry name" value="Potassium Channel Kv1.1, Chain A"/>
    <property type="match status" value="1"/>
</dbReference>
<dbReference type="InterPro" id="IPR011333">
    <property type="entry name" value="SKP1/BTB/POZ_sf"/>
</dbReference>
<evidence type="ECO:0000313" key="2">
    <source>
        <dbReference type="EMBL" id="KAJ7089729.1"/>
    </source>
</evidence>
<dbReference type="AlphaFoldDB" id="A0AAD6U571"/>
<dbReference type="InterPro" id="IPR000210">
    <property type="entry name" value="BTB/POZ_dom"/>
</dbReference>
<proteinExistence type="predicted"/>
<comment type="caution">
    <text evidence="2">The sequence shown here is derived from an EMBL/GenBank/DDBJ whole genome shotgun (WGS) entry which is preliminary data.</text>
</comment>
<evidence type="ECO:0000313" key="3">
    <source>
        <dbReference type="Proteomes" id="UP001222325"/>
    </source>
</evidence>
<feature type="domain" description="BTB" evidence="1">
    <location>
        <begin position="11"/>
        <end position="85"/>
    </location>
</feature>
<dbReference type="SUPFAM" id="SSF54695">
    <property type="entry name" value="POZ domain"/>
    <property type="match status" value="1"/>
</dbReference>
<keyword evidence="3" id="KW-1185">Reference proteome</keyword>
<dbReference type="PROSITE" id="PS50097">
    <property type="entry name" value="BTB"/>
    <property type="match status" value="1"/>
</dbReference>
<dbReference type="Pfam" id="PF00651">
    <property type="entry name" value="BTB"/>
    <property type="match status" value="1"/>
</dbReference>
<sequence>MQHPTLFFDDGDIVLSANTPIGEPWRFRVHRLTLSTHSPVFARILNERSQVEQVDTDGIQAVDNVRSLKISEPAVDLAALLQCLYYPNDMPFKLEEPTVKVDLAGLLRLCKKYDFVQLVSQVVDQLKYEWPTSLALYEVHESRVREMGIAHAAAPQGLIDRKYLDDRLPEPASIIRLSHEFNIPELLPAALYALALISPTADYDTFHSRAARMSPELAGKLARLTRSARWSLLIPADLRALAIGRDQLRSSRALTRVFEARPHGATCASGCAALLAALRSLADDTHDILGALTYLRLYISEPERAPKLKICAQCAAVTCRTIAVLRLRIWTSLPLWFKVAGVKCTE</sequence>